<dbReference type="GO" id="GO:0031956">
    <property type="term" value="F:medium-chain fatty acid-CoA ligase activity"/>
    <property type="evidence" value="ECO:0007669"/>
    <property type="project" value="TreeGrafter"/>
</dbReference>
<dbReference type="CDD" id="cd04433">
    <property type="entry name" value="AFD_class_I"/>
    <property type="match status" value="1"/>
</dbReference>
<feature type="domain" description="AMP-dependent synthetase/ligase" evidence="4">
    <location>
        <begin position="84"/>
        <end position="487"/>
    </location>
</feature>
<dbReference type="InterPro" id="IPR000873">
    <property type="entry name" value="AMP-dep_synth/lig_dom"/>
</dbReference>
<organism evidence="6 7">
    <name type="scientific">Tilletiaria anomala (strain ATCC 24038 / CBS 436.72 / UBC 951)</name>
    <dbReference type="NCBI Taxonomy" id="1037660"/>
    <lineage>
        <taxon>Eukaryota</taxon>
        <taxon>Fungi</taxon>
        <taxon>Dikarya</taxon>
        <taxon>Basidiomycota</taxon>
        <taxon>Ustilaginomycotina</taxon>
        <taxon>Exobasidiomycetes</taxon>
        <taxon>Georgefischeriales</taxon>
        <taxon>Tilletiariaceae</taxon>
        <taxon>Tilletiaria</taxon>
    </lineage>
</organism>
<dbReference type="Gene3D" id="3.40.50.12780">
    <property type="entry name" value="N-terminal domain of ligase-like"/>
    <property type="match status" value="1"/>
</dbReference>
<dbReference type="InterPro" id="IPR020845">
    <property type="entry name" value="AMP-binding_CS"/>
</dbReference>
<dbReference type="PANTHER" id="PTHR43201:SF5">
    <property type="entry name" value="MEDIUM-CHAIN ACYL-COA LIGASE ACSF2, MITOCHONDRIAL"/>
    <property type="match status" value="1"/>
</dbReference>
<evidence type="ECO:0000313" key="7">
    <source>
        <dbReference type="Proteomes" id="UP000027361"/>
    </source>
</evidence>
<dbReference type="OMA" id="GWWVPRE"/>
<evidence type="ECO:0000256" key="1">
    <source>
        <dbReference type="ARBA" id="ARBA00006432"/>
    </source>
</evidence>
<dbReference type="GeneID" id="25264932"/>
<feature type="compositionally biased region" description="Low complexity" evidence="3">
    <location>
        <begin position="1"/>
        <end position="11"/>
    </location>
</feature>
<protein>
    <submittedName>
        <fullName evidence="6">Acetyl-CoA synthetase-like protein</fullName>
    </submittedName>
</protein>
<sequence length="609" mass="65969">MYFPSAASSSAIPPQNPDGQASFSPLSAEAQAQLLPLPRVDAMMTAPGMGSPFELETRLVDGRLQTLYKNLPTSGREYWREVHKAFADRPYIGFNDEVYTYAQIAEQATLVARWLRLHFNVRKGDRVGIIARNMPEFITSFWAIHELGAVVVPINAFGEGDLLTFCILDVDCRVVIGDVERLGKLQPFLPKLNESSKASGSSYSGLVVVPRRGDSVIPAQSRAWSSGKQAGVYCWDELNATYSQPAFAKAHAQLPEEPISVSDNASILFTSGTTSKPKGVLSTQSQHLSPLALVKAASARAYLRRGYTPPDPLKKENALTILILVPLFHTTALSSGIIANSKNGAFLHLLNGWNLQVALEKIEKFKVQGLLGIGFMMREIMTKGMPKQLATISAISHGGSSSSTSLPQEVQKARPGSLLGQGYGLTETNGVAAAIAGDDYSHRPASTGLPPPGVEVIIVDPNTLTQCPSGVAGEVWIRGPGVAKSYYNRPQATAEAFLPDGWFRSGDLGRKDLEGYLYIVDRVKDMIIRGGENISCSMVEDAVYKHPAVQECAAVAFADERLGERVAIVVHTRSDAAKVSQEELEHVAAKNLPKASICERMVRWPQPVS</sequence>
<name>A0A066VIY3_TILAU</name>
<dbReference type="InterPro" id="IPR042099">
    <property type="entry name" value="ANL_N_sf"/>
</dbReference>
<dbReference type="EMBL" id="JMSN01000080">
    <property type="protein sequence ID" value="KDN41436.1"/>
    <property type="molecule type" value="Genomic_DNA"/>
</dbReference>
<keyword evidence="2" id="KW-0436">Ligase</keyword>
<dbReference type="OrthoDB" id="10253115at2759"/>
<evidence type="ECO:0000256" key="3">
    <source>
        <dbReference type="SAM" id="MobiDB-lite"/>
    </source>
</evidence>
<feature type="region of interest" description="Disordered" evidence="3">
    <location>
        <begin position="1"/>
        <end position="23"/>
    </location>
</feature>
<accession>A0A066VIY3</accession>
<dbReference type="Proteomes" id="UP000027361">
    <property type="component" value="Unassembled WGS sequence"/>
</dbReference>
<dbReference type="Gene3D" id="3.30.300.30">
    <property type="match status" value="1"/>
</dbReference>
<dbReference type="PANTHER" id="PTHR43201">
    <property type="entry name" value="ACYL-COA SYNTHETASE"/>
    <property type="match status" value="1"/>
</dbReference>
<evidence type="ECO:0000259" key="5">
    <source>
        <dbReference type="Pfam" id="PF13193"/>
    </source>
</evidence>
<dbReference type="InterPro" id="IPR025110">
    <property type="entry name" value="AMP-bd_C"/>
</dbReference>
<dbReference type="PROSITE" id="PS00455">
    <property type="entry name" value="AMP_BINDING"/>
    <property type="match status" value="1"/>
</dbReference>
<dbReference type="GO" id="GO:0006631">
    <property type="term" value="P:fatty acid metabolic process"/>
    <property type="evidence" value="ECO:0007669"/>
    <property type="project" value="TreeGrafter"/>
</dbReference>
<dbReference type="Pfam" id="PF13193">
    <property type="entry name" value="AMP-binding_C"/>
    <property type="match status" value="1"/>
</dbReference>
<comment type="similarity">
    <text evidence="1">Belongs to the ATP-dependent AMP-binding enzyme family.</text>
</comment>
<feature type="domain" description="AMP-binding enzyme C-terminal" evidence="5">
    <location>
        <begin position="539"/>
        <end position="601"/>
    </location>
</feature>
<reference evidence="6 7" key="1">
    <citation type="submission" date="2014-05" db="EMBL/GenBank/DDBJ databases">
        <title>Draft genome sequence of a rare smut relative, Tilletiaria anomala UBC 951.</title>
        <authorList>
            <consortium name="DOE Joint Genome Institute"/>
            <person name="Toome M."/>
            <person name="Kuo A."/>
            <person name="Henrissat B."/>
            <person name="Lipzen A."/>
            <person name="Tritt A."/>
            <person name="Yoshinaga Y."/>
            <person name="Zane M."/>
            <person name="Barry K."/>
            <person name="Grigoriev I.V."/>
            <person name="Spatafora J.W."/>
            <person name="Aimea M.C."/>
        </authorList>
    </citation>
    <scope>NUCLEOTIDE SEQUENCE [LARGE SCALE GENOMIC DNA]</scope>
    <source>
        <strain evidence="6 7">UBC 951</strain>
    </source>
</reference>
<dbReference type="InParanoid" id="A0A066VIY3"/>
<dbReference type="HOGENOM" id="CLU_000022_59_0_1"/>
<dbReference type="RefSeq" id="XP_013241726.1">
    <property type="nucleotide sequence ID" value="XM_013386272.1"/>
</dbReference>
<dbReference type="InterPro" id="IPR045851">
    <property type="entry name" value="AMP-bd_C_sf"/>
</dbReference>
<keyword evidence="7" id="KW-1185">Reference proteome</keyword>
<dbReference type="STRING" id="1037660.A0A066VIY3"/>
<dbReference type="Pfam" id="PF00501">
    <property type="entry name" value="AMP-binding"/>
    <property type="match status" value="1"/>
</dbReference>
<evidence type="ECO:0000256" key="2">
    <source>
        <dbReference type="ARBA" id="ARBA00022598"/>
    </source>
</evidence>
<gene>
    <name evidence="6" type="ORF">K437DRAFT_258282</name>
</gene>
<evidence type="ECO:0000259" key="4">
    <source>
        <dbReference type="Pfam" id="PF00501"/>
    </source>
</evidence>
<comment type="caution">
    <text evidence="6">The sequence shown here is derived from an EMBL/GenBank/DDBJ whole genome shotgun (WGS) entry which is preliminary data.</text>
</comment>
<evidence type="ECO:0000313" key="6">
    <source>
        <dbReference type="EMBL" id="KDN41436.1"/>
    </source>
</evidence>
<dbReference type="AlphaFoldDB" id="A0A066VIY3"/>
<proteinExistence type="inferred from homology"/>
<dbReference type="SUPFAM" id="SSF56801">
    <property type="entry name" value="Acetyl-CoA synthetase-like"/>
    <property type="match status" value="1"/>
</dbReference>